<dbReference type="Gene3D" id="3.30.2310.20">
    <property type="entry name" value="RelE-like"/>
    <property type="match status" value="1"/>
</dbReference>
<dbReference type="EMBL" id="CP016303">
    <property type="protein sequence ID" value="ASX26937.1"/>
    <property type="molecule type" value="Genomic_DNA"/>
</dbReference>
<keyword evidence="2" id="KW-1277">Toxin-antitoxin system</keyword>
<dbReference type="PANTHER" id="PTHR35601">
    <property type="entry name" value="TOXIN RELE"/>
    <property type="match status" value="1"/>
</dbReference>
<dbReference type="InterPro" id="IPR035093">
    <property type="entry name" value="RelE/ParE_toxin_dom_sf"/>
</dbReference>
<evidence type="ECO:0000313" key="3">
    <source>
        <dbReference type="EMBL" id="ASX26937.1"/>
    </source>
</evidence>
<dbReference type="Proteomes" id="UP000216438">
    <property type="component" value="Chromosome"/>
</dbReference>
<name>A0A249E196_9ENTR</name>
<dbReference type="SUPFAM" id="SSF143011">
    <property type="entry name" value="RelE-like"/>
    <property type="match status" value="1"/>
</dbReference>
<reference evidence="4" key="1">
    <citation type="submission" date="2016-06" db="EMBL/GenBank/DDBJ databases">
        <authorList>
            <person name="Chen W."/>
            <person name="Hasegawa D.K."/>
        </authorList>
    </citation>
    <scope>NUCLEOTIDE SEQUENCE [LARGE SCALE GENOMIC DNA]</scope>
    <source>
        <strain evidence="4">MEAM1</strain>
    </source>
</reference>
<dbReference type="NCBIfam" id="TIGR02385">
    <property type="entry name" value="RelE_StbE"/>
    <property type="match status" value="1"/>
</dbReference>
<evidence type="ECO:0000256" key="1">
    <source>
        <dbReference type="ARBA" id="ARBA00006226"/>
    </source>
</evidence>
<dbReference type="PANTHER" id="PTHR35601:SF2">
    <property type="entry name" value="MRNA INTERFERASE TOXIN RELE"/>
    <property type="match status" value="1"/>
</dbReference>
<comment type="similarity">
    <text evidence="1">Belongs to the RelE toxin family.</text>
</comment>
<proteinExistence type="inferred from homology"/>
<reference evidence="3 4" key="2">
    <citation type="submission" date="2017-09" db="EMBL/GenBank/DDBJ databases">
        <title>The genome of whitefly Bemisia tabaci, a global crop pest, provides novel insights into virus transmission, host adaptation and insecticide resistance.</title>
        <authorList>
            <person name="Kaur N."/>
            <person name="Kliot A."/>
            <person name="Pinheiro P.V."/>
            <person name="Luan J."/>
            <person name="Zheng Y."/>
            <person name="Liu W."/>
            <person name="Sun H."/>
            <person name="Yang X."/>
            <person name="Xu Y."/>
            <person name="Luo Y."/>
            <person name="Kruse A."/>
            <person name="Fisher T.W."/>
            <person name="Nelson D.R."/>
            <person name="Elimelech M."/>
            <person name="MacCoss M."/>
            <person name="Johnson R."/>
            <person name="Cohen E."/>
            <person name="Hunter W.B."/>
            <person name="Brown J.K."/>
            <person name="Jander G."/>
            <person name="Cilia M."/>
            <person name="Douglas A.E."/>
            <person name="Ghanim M."/>
            <person name="Simmons A.M."/>
            <person name="Wintermantel W.M."/>
            <person name="Ling K.-S."/>
            <person name="Fei Z."/>
        </authorList>
    </citation>
    <scope>NUCLEOTIDE SEQUENCE [LARGE SCALE GENOMIC DNA]</scope>
    <source>
        <strain evidence="3 4">MEAM1</strain>
    </source>
</reference>
<dbReference type="InterPro" id="IPR007712">
    <property type="entry name" value="RelE/ParE_toxin"/>
</dbReference>
<dbReference type="OrthoDB" id="9801234at2"/>
<dbReference type="Pfam" id="PF05016">
    <property type="entry name" value="ParE_toxin"/>
    <property type="match status" value="1"/>
</dbReference>
<dbReference type="AlphaFoldDB" id="A0A249E196"/>
<protein>
    <submittedName>
        <fullName evidence="3">Addiction module toxin RelE</fullName>
    </submittedName>
</protein>
<evidence type="ECO:0000256" key="2">
    <source>
        <dbReference type="ARBA" id="ARBA00022649"/>
    </source>
</evidence>
<sequence length="111" mass="12897">MTTYDLKFQRKAKKLFSKLGEPVKSQFKEKLKKVLENPHIEANRLYGPLSGCYKIKLKQSGYRLVYKVEDGELIVLVLAIGKRERKEAYLMSERILDKGLALRNLRPDAKN</sequence>
<organism evidence="3 4">
    <name type="scientific">Candidatus Hamiltonella defensa</name>
    <name type="common">Bemisia tabaci</name>
    <dbReference type="NCBI Taxonomy" id="672795"/>
    <lineage>
        <taxon>Bacteria</taxon>
        <taxon>Pseudomonadati</taxon>
        <taxon>Pseudomonadota</taxon>
        <taxon>Gammaproteobacteria</taxon>
        <taxon>Enterobacterales</taxon>
        <taxon>Enterobacteriaceae</taxon>
        <taxon>aphid secondary symbionts</taxon>
        <taxon>Candidatus Williamhamiltonella</taxon>
    </lineage>
</organism>
<gene>
    <name evidence="3" type="ORF">BA171_08075</name>
</gene>
<evidence type="ECO:0000313" key="4">
    <source>
        <dbReference type="Proteomes" id="UP000216438"/>
    </source>
</evidence>
<accession>A0A249E196</accession>